<organism evidence="1 2">
    <name type="scientific">Mycena citricolor</name>
    <dbReference type="NCBI Taxonomy" id="2018698"/>
    <lineage>
        <taxon>Eukaryota</taxon>
        <taxon>Fungi</taxon>
        <taxon>Dikarya</taxon>
        <taxon>Basidiomycota</taxon>
        <taxon>Agaricomycotina</taxon>
        <taxon>Agaricomycetes</taxon>
        <taxon>Agaricomycetidae</taxon>
        <taxon>Agaricales</taxon>
        <taxon>Marasmiineae</taxon>
        <taxon>Mycenaceae</taxon>
        <taxon>Mycena</taxon>
    </lineage>
</organism>
<comment type="caution">
    <text evidence="1">The sequence shown here is derived from an EMBL/GenBank/DDBJ whole genome shotgun (WGS) entry which is preliminary data.</text>
</comment>
<accession>A0AAD2JYE8</accession>
<keyword evidence="2" id="KW-1185">Reference proteome</keyword>
<name>A0AAD2JYE8_9AGAR</name>
<proteinExistence type="predicted"/>
<gene>
    <name evidence="1" type="ORF">MYCIT1_LOCUS12079</name>
</gene>
<protein>
    <submittedName>
        <fullName evidence="1">Uncharacterized protein</fullName>
    </submittedName>
</protein>
<feature type="non-terminal residue" evidence="1">
    <location>
        <position position="1"/>
    </location>
</feature>
<dbReference type="Proteomes" id="UP001295794">
    <property type="component" value="Unassembled WGS sequence"/>
</dbReference>
<reference evidence="1" key="1">
    <citation type="submission" date="2023-11" db="EMBL/GenBank/DDBJ databases">
        <authorList>
            <person name="De Vega J J."/>
            <person name="De Vega J J."/>
        </authorList>
    </citation>
    <scope>NUCLEOTIDE SEQUENCE</scope>
</reference>
<sequence>WTHILSFYDTGILLYTRHLLEPLKNPGVSHHVLSHEVTLHSTSSRLCHYRLNLEVVLEPFEQPTLALGRGSGRCFRGARISLDSLAIFCCKASLVLRRAFSEDAVYPHSTTSRSAYSIF</sequence>
<evidence type="ECO:0000313" key="2">
    <source>
        <dbReference type="Proteomes" id="UP001295794"/>
    </source>
</evidence>
<dbReference type="EMBL" id="CAVNYO010000138">
    <property type="protein sequence ID" value="CAK5268796.1"/>
    <property type="molecule type" value="Genomic_DNA"/>
</dbReference>
<dbReference type="AlphaFoldDB" id="A0AAD2JYE8"/>
<evidence type="ECO:0000313" key="1">
    <source>
        <dbReference type="EMBL" id="CAK5268796.1"/>
    </source>
</evidence>